<feature type="domain" description="Lsr2 dimerization" evidence="3">
    <location>
        <begin position="1"/>
        <end position="58"/>
    </location>
</feature>
<dbReference type="InterPro" id="IPR055370">
    <property type="entry name" value="Lsr2_DNA-bd"/>
</dbReference>
<dbReference type="Gene3D" id="3.30.60.230">
    <property type="entry name" value="Lsr2, dimerization domain"/>
    <property type="match status" value="1"/>
</dbReference>
<evidence type="ECO:0000313" key="5">
    <source>
        <dbReference type="EMBL" id="MBT0993915.1"/>
    </source>
</evidence>
<dbReference type="Proteomes" id="UP000722125">
    <property type="component" value="Unassembled WGS sequence"/>
</dbReference>
<accession>A0ABS5TXN0</accession>
<evidence type="ECO:0000259" key="3">
    <source>
        <dbReference type="Pfam" id="PF11774"/>
    </source>
</evidence>
<dbReference type="EMBL" id="JAHBOH010000001">
    <property type="protein sequence ID" value="MBT0993915.1"/>
    <property type="molecule type" value="Genomic_DNA"/>
</dbReference>
<dbReference type="Gene3D" id="4.10.320.10">
    <property type="entry name" value="E3-binding domain"/>
    <property type="match status" value="1"/>
</dbReference>
<evidence type="ECO:0000259" key="4">
    <source>
        <dbReference type="Pfam" id="PF23359"/>
    </source>
</evidence>
<organism evidence="5 6">
    <name type="scientific">Cellulomonas fulva</name>
    <dbReference type="NCBI Taxonomy" id="2835530"/>
    <lineage>
        <taxon>Bacteria</taxon>
        <taxon>Bacillati</taxon>
        <taxon>Actinomycetota</taxon>
        <taxon>Actinomycetes</taxon>
        <taxon>Micrococcales</taxon>
        <taxon>Cellulomonadaceae</taxon>
        <taxon>Cellulomonas</taxon>
    </lineage>
</organism>
<dbReference type="InterPro" id="IPR036625">
    <property type="entry name" value="E3-bd_dom_sf"/>
</dbReference>
<evidence type="ECO:0000256" key="2">
    <source>
        <dbReference type="SAM" id="MobiDB-lite"/>
    </source>
</evidence>
<keyword evidence="1" id="KW-0238">DNA-binding</keyword>
<sequence>MAQKVQSLLVDDVDGGAADETVSFGFDGVTYEIDLTSAHAAEVREAFAQWIGHARKVGGRSAGRGAGRQGRRTSASAGASGDIREWAKDHGYHVSERGRISAEVKAAYDAR</sequence>
<dbReference type="InterPro" id="IPR024412">
    <property type="entry name" value="Lsr2_dim_dom"/>
</dbReference>
<name>A0ABS5TXN0_9CELL</name>
<comment type="caution">
    <text evidence="5">The sequence shown here is derived from an EMBL/GenBank/DDBJ whole genome shotgun (WGS) entry which is preliminary data.</text>
</comment>
<keyword evidence="6" id="KW-1185">Reference proteome</keyword>
<feature type="compositionally biased region" description="Low complexity" evidence="2">
    <location>
        <begin position="72"/>
        <end position="81"/>
    </location>
</feature>
<dbReference type="Pfam" id="PF23359">
    <property type="entry name" value="Lsr2_DNA-bd"/>
    <property type="match status" value="1"/>
</dbReference>
<dbReference type="RefSeq" id="WP_214348260.1">
    <property type="nucleotide sequence ID" value="NZ_JAHBOH010000001.1"/>
</dbReference>
<evidence type="ECO:0000313" key="6">
    <source>
        <dbReference type="Proteomes" id="UP000722125"/>
    </source>
</evidence>
<feature type="region of interest" description="Disordered" evidence="2">
    <location>
        <begin position="58"/>
        <end position="82"/>
    </location>
</feature>
<evidence type="ECO:0000256" key="1">
    <source>
        <dbReference type="ARBA" id="ARBA00023125"/>
    </source>
</evidence>
<gene>
    <name evidence="5" type="ORF">KIN34_06395</name>
</gene>
<dbReference type="InterPro" id="IPR042261">
    <property type="entry name" value="Lsr2-like_dimerization"/>
</dbReference>
<proteinExistence type="predicted"/>
<feature type="domain" description="Lsr2 DNA-binding" evidence="4">
    <location>
        <begin position="78"/>
        <end position="110"/>
    </location>
</feature>
<dbReference type="Pfam" id="PF11774">
    <property type="entry name" value="Lsr2"/>
    <property type="match status" value="1"/>
</dbReference>
<protein>
    <submittedName>
        <fullName evidence="5">Lsr2 family protein</fullName>
    </submittedName>
</protein>
<reference evidence="5 6" key="1">
    <citation type="submission" date="2021-05" db="EMBL/GenBank/DDBJ databases">
        <title>Description of Cellulomonas sp. DKR-3 sp. nov.</title>
        <authorList>
            <person name="Dahal R.H."/>
            <person name="Chaudhary D.K."/>
        </authorList>
    </citation>
    <scope>NUCLEOTIDE SEQUENCE [LARGE SCALE GENOMIC DNA]</scope>
    <source>
        <strain evidence="5 6">DKR-3</strain>
    </source>
</reference>